<accession>A0A518DW02</accession>
<reference evidence="6 7" key="1">
    <citation type="submission" date="2019-02" db="EMBL/GenBank/DDBJ databases">
        <title>Deep-cultivation of Planctomycetes and their phenomic and genomic characterization uncovers novel biology.</title>
        <authorList>
            <person name="Wiegand S."/>
            <person name="Jogler M."/>
            <person name="Boedeker C."/>
            <person name="Pinto D."/>
            <person name="Vollmers J."/>
            <person name="Rivas-Marin E."/>
            <person name="Kohn T."/>
            <person name="Peeters S.H."/>
            <person name="Heuer A."/>
            <person name="Rast P."/>
            <person name="Oberbeckmann S."/>
            <person name="Bunk B."/>
            <person name="Jeske O."/>
            <person name="Meyerdierks A."/>
            <person name="Storesund J.E."/>
            <person name="Kallscheuer N."/>
            <person name="Luecker S."/>
            <person name="Lage O.M."/>
            <person name="Pohl T."/>
            <person name="Merkel B.J."/>
            <person name="Hornburger P."/>
            <person name="Mueller R.-W."/>
            <person name="Bruemmer F."/>
            <person name="Labrenz M."/>
            <person name="Spormann A.M."/>
            <person name="Op den Camp H."/>
            <person name="Overmann J."/>
            <person name="Amann R."/>
            <person name="Jetten M.S.M."/>
            <person name="Mascher T."/>
            <person name="Medema M.H."/>
            <person name="Devos D.P."/>
            <person name="Kaster A.-K."/>
            <person name="Ovreas L."/>
            <person name="Rohde M."/>
            <person name="Galperin M.Y."/>
            <person name="Jogler C."/>
        </authorList>
    </citation>
    <scope>NUCLEOTIDE SEQUENCE [LARGE SCALE GENOMIC DNA]</scope>
    <source>
        <strain evidence="6 7">Pla85_3_4</strain>
    </source>
</reference>
<sequence length="320" mass="35030" precursor="true">MKPTIRLVLTLAILTLSAPLTAAEPTGIYQRGSGFTPDKVVTFKRINDRSLKLDLFLPADWKASDTRPAAVFFFGGGWSKGDTRHFYAQAKYLASRGMVAICPDYRIKKIDGVQPYDCVEDAKSALRYVRKHASELGIDPERIAAGGGSAGGHLAAAAATVKAYDCPDDDLSVSPVPNALLLYNPACDISPEGAGFDRMKDYWKTISPMENLIGKVPPTLILLGEKDVVFPPKRARIYQQRMQAGDNRCELVIYPGESHGFFNLDRGSQPSDMAKNKKIFLATTAEMDRFLQSLGYVSGEPSVGAWFNQQEARDAAAQTE</sequence>
<dbReference type="PANTHER" id="PTHR48081">
    <property type="entry name" value="AB HYDROLASE SUPERFAMILY PROTEIN C4A8.06C"/>
    <property type="match status" value="1"/>
</dbReference>
<dbReference type="Pfam" id="PF01738">
    <property type="entry name" value="DLH"/>
    <property type="match status" value="1"/>
</dbReference>
<dbReference type="InterPro" id="IPR049492">
    <property type="entry name" value="BD-FAE-like_dom"/>
</dbReference>
<dbReference type="Proteomes" id="UP000317648">
    <property type="component" value="Chromosome"/>
</dbReference>
<dbReference type="InterPro" id="IPR029058">
    <property type="entry name" value="AB_hydrolase_fold"/>
</dbReference>
<evidence type="ECO:0000313" key="7">
    <source>
        <dbReference type="Proteomes" id="UP000317648"/>
    </source>
</evidence>
<dbReference type="AlphaFoldDB" id="A0A518DW02"/>
<dbReference type="InterPro" id="IPR050300">
    <property type="entry name" value="GDXG_lipolytic_enzyme"/>
</dbReference>
<keyword evidence="7" id="KW-1185">Reference proteome</keyword>
<evidence type="ECO:0000256" key="2">
    <source>
        <dbReference type="ARBA" id="ARBA00022801"/>
    </source>
</evidence>
<comment type="similarity">
    <text evidence="1">Belongs to the 'GDXG' lipolytic enzyme family.</text>
</comment>
<dbReference type="GO" id="GO:0106435">
    <property type="term" value="F:carboxylesterase activity"/>
    <property type="evidence" value="ECO:0007669"/>
    <property type="project" value="UniProtKB-EC"/>
</dbReference>
<keyword evidence="2 6" id="KW-0378">Hydrolase</keyword>
<evidence type="ECO:0000259" key="4">
    <source>
        <dbReference type="Pfam" id="PF01738"/>
    </source>
</evidence>
<evidence type="ECO:0000256" key="1">
    <source>
        <dbReference type="ARBA" id="ARBA00010515"/>
    </source>
</evidence>
<dbReference type="KEGG" id="lcre:Pla8534_38410"/>
<organism evidence="6 7">
    <name type="scientific">Lignipirellula cremea</name>
    <dbReference type="NCBI Taxonomy" id="2528010"/>
    <lineage>
        <taxon>Bacteria</taxon>
        <taxon>Pseudomonadati</taxon>
        <taxon>Planctomycetota</taxon>
        <taxon>Planctomycetia</taxon>
        <taxon>Pirellulales</taxon>
        <taxon>Pirellulaceae</taxon>
        <taxon>Lignipirellula</taxon>
    </lineage>
</organism>
<dbReference type="OrthoDB" id="9815425at2"/>
<dbReference type="EC" id="3.1.1.1" evidence="6"/>
<dbReference type="SUPFAM" id="SSF53474">
    <property type="entry name" value="alpha/beta-Hydrolases"/>
    <property type="match status" value="1"/>
</dbReference>
<name>A0A518DW02_9BACT</name>
<dbReference type="PANTHER" id="PTHR48081:SF30">
    <property type="entry name" value="ACETYL-HYDROLASE LIPR-RELATED"/>
    <property type="match status" value="1"/>
</dbReference>
<gene>
    <name evidence="6" type="primary">nlhH_8</name>
    <name evidence="6" type="ORF">Pla8534_38410</name>
</gene>
<feature type="domain" description="BD-FAE-like" evidence="5">
    <location>
        <begin position="53"/>
        <end position="163"/>
    </location>
</feature>
<dbReference type="InterPro" id="IPR002925">
    <property type="entry name" value="Dienelactn_hydro"/>
</dbReference>
<proteinExistence type="inferred from homology"/>
<evidence type="ECO:0000313" key="6">
    <source>
        <dbReference type="EMBL" id="QDU96022.1"/>
    </source>
</evidence>
<dbReference type="GO" id="GO:0004806">
    <property type="term" value="F:triacylglycerol lipase activity"/>
    <property type="evidence" value="ECO:0007669"/>
    <property type="project" value="TreeGrafter"/>
</dbReference>
<keyword evidence="3" id="KW-0732">Signal</keyword>
<feature type="signal peptide" evidence="3">
    <location>
        <begin position="1"/>
        <end position="22"/>
    </location>
</feature>
<evidence type="ECO:0000259" key="5">
    <source>
        <dbReference type="Pfam" id="PF20434"/>
    </source>
</evidence>
<dbReference type="EMBL" id="CP036433">
    <property type="protein sequence ID" value="QDU96022.1"/>
    <property type="molecule type" value="Genomic_DNA"/>
</dbReference>
<dbReference type="RefSeq" id="WP_145054699.1">
    <property type="nucleotide sequence ID" value="NZ_CP036433.1"/>
</dbReference>
<dbReference type="Pfam" id="PF20434">
    <property type="entry name" value="BD-FAE"/>
    <property type="match status" value="1"/>
</dbReference>
<evidence type="ECO:0000256" key="3">
    <source>
        <dbReference type="SAM" id="SignalP"/>
    </source>
</evidence>
<feature type="chain" id="PRO_5021928430" evidence="3">
    <location>
        <begin position="23"/>
        <end position="320"/>
    </location>
</feature>
<dbReference type="Gene3D" id="3.40.50.1820">
    <property type="entry name" value="alpha/beta hydrolase"/>
    <property type="match status" value="1"/>
</dbReference>
<protein>
    <submittedName>
        <fullName evidence="6">Carboxylesterase NlhH</fullName>
        <ecNumber evidence="6">3.1.1.1</ecNumber>
    </submittedName>
</protein>
<feature type="domain" description="Dienelactone hydrolase" evidence="4">
    <location>
        <begin position="217"/>
        <end position="276"/>
    </location>
</feature>